<organism evidence="1 2">
    <name type="scientific">Hafnia alvei FB1</name>
    <dbReference type="NCBI Taxonomy" id="1453496"/>
    <lineage>
        <taxon>Bacteria</taxon>
        <taxon>Pseudomonadati</taxon>
        <taxon>Pseudomonadota</taxon>
        <taxon>Gammaproteobacteria</taxon>
        <taxon>Enterobacterales</taxon>
        <taxon>Hafniaceae</taxon>
        <taxon>Hafnia</taxon>
    </lineage>
</organism>
<dbReference type="AlphaFoldDB" id="A0A097R1E8"/>
<dbReference type="HOGENOM" id="CLU_1649563_0_0_6"/>
<dbReference type="EMBL" id="CP009706">
    <property type="protein sequence ID" value="AIU72551.1"/>
    <property type="molecule type" value="Genomic_DNA"/>
</dbReference>
<evidence type="ECO:0008006" key="3">
    <source>
        <dbReference type="Google" id="ProtNLM"/>
    </source>
</evidence>
<dbReference type="eggNOG" id="ENOG50332SQ">
    <property type="taxonomic scope" value="Bacteria"/>
</dbReference>
<dbReference type="Proteomes" id="UP000029986">
    <property type="component" value="Chromosome"/>
</dbReference>
<keyword evidence="2" id="KW-1185">Reference proteome</keyword>
<gene>
    <name evidence="1" type="ORF">AT03_09230</name>
</gene>
<sequence>MRISHLFHGVLLFITLASFSGWASQLEKHGSPQITEQIIALTASDQISKEIAIGKIINQASGGFNGYIRLEWFDDDFSAIAKQVRQDLITKGITPERITLSYQGGGYRTQETSGIQVHIQKIILRLPECRYMTQNYKFDLYDDTGCAINNNLASSLVSPYKYYF</sequence>
<dbReference type="PATRIC" id="fig|1453496.5.peg.1847"/>
<dbReference type="KEGG" id="hav:AT03_09230"/>
<accession>A0A097R1E8</accession>
<proteinExistence type="predicted"/>
<evidence type="ECO:0000313" key="2">
    <source>
        <dbReference type="Proteomes" id="UP000029986"/>
    </source>
</evidence>
<evidence type="ECO:0000313" key="1">
    <source>
        <dbReference type="EMBL" id="AIU72551.1"/>
    </source>
</evidence>
<protein>
    <recommendedName>
        <fullName evidence="3">Rough colony protein B</fullName>
    </recommendedName>
</protein>
<reference evidence="1 2" key="1">
    <citation type="journal article" date="2014" name="Gut Pathog.">
        <title>Gene clusters of Hafnia alvei strain FB1 important in survival and pathogenesis: a draft genome perspective.</title>
        <authorList>
            <person name="Tan J.Y."/>
            <person name="Yin W.F."/>
            <person name="Chan K.G."/>
        </authorList>
    </citation>
    <scope>NUCLEOTIDE SEQUENCE [LARGE SCALE GENOMIC DNA]</scope>
    <source>
        <strain evidence="1 2">FB1</strain>
    </source>
</reference>
<name>A0A097R1E8_HAFAL</name>
<dbReference type="RefSeq" id="WP_025801728.1">
    <property type="nucleotide sequence ID" value="NZ_CP009706.1"/>
</dbReference>